<name>A0A7J9BYC5_GOSGO</name>
<dbReference type="EMBL" id="JABEZY010000007">
    <property type="protein sequence ID" value="MBA0741138.1"/>
    <property type="molecule type" value="Genomic_DNA"/>
</dbReference>
<dbReference type="AlphaFoldDB" id="A0A7J9BYC5"/>
<gene>
    <name evidence="1" type="ORF">Gogos_014309</name>
</gene>
<sequence length="76" mass="8693">MVLQLCNTSRAIGAWEQELAWAVSKFKGKFLVLKLAWSAYIHSIWGERNGRYFGKPHSAEGAILMKVKQIVQTRLM</sequence>
<feature type="non-terminal residue" evidence="1">
    <location>
        <position position="76"/>
    </location>
</feature>
<reference evidence="1 2" key="1">
    <citation type="journal article" date="2019" name="Genome Biol. Evol.">
        <title>Insights into the evolution of the New World diploid cottons (Gossypium, subgenus Houzingenia) based on genome sequencing.</title>
        <authorList>
            <person name="Grover C.E."/>
            <person name="Arick M.A. 2nd"/>
            <person name="Thrash A."/>
            <person name="Conover J.L."/>
            <person name="Sanders W.S."/>
            <person name="Peterson D.G."/>
            <person name="Frelichowski J.E."/>
            <person name="Scheffler J.A."/>
            <person name="Scheffler B.E."/>
            <person name="Wendel J.F."/>
        </authorList>
    </citation>
    <scope>NUCLEOTIDE SEQUENCE [LARGE SCALE GENOMIC DNA]</scope>
    <source>
        <strain evidence="1">5</strain>
        <tissue evidence="1">Leaf</tissue>
    </source>
</reference>
<accession>A0A7J9BYC5</accession>
<comment type="caution">
    <text evidence="1">The sequence shown here is derived from an EMBL/GenBank/DDBJ whole genome shotgun (WGS) entry which is preliminary data.</text>
</comment>
<keyword evidence="2" id="KW-1185">Reference proteome</keyword>
<evidence type="ECO:0000313" key="1">
    <source>
        <dbReference type="EMBL" id="MBA0741138.1"/>
    </source>
</evidence>
<dbReference type="Proteomes" id="UP000593579">
    <property type="component" value="Unassembled WGS sequence"/>
</dbReference>
<protein>
    <submittedName>
        <fullName evidence="1">Uncharacterized protein</fullName>
    </submittedName>
</protein>
<organism evidence="1 2">
    <name type="scientific">Gossypium gossypioides</name>
    <name type="common">Mexican cotton</name>
    <name type="synonym">Selera gossypioides</name>
    <dbReference type="NCBI Taxonomy" id="34282"/>
    <lineage>
        <taxon>Eukaryota</taxon>
        <taxon>Viridiplantae</taxon>
        <taxon>Streptophyta</taxon>
        <taxon>Embryophyta</taxon>
        <taxon>Tracheophyta</taxon>
        <taxon>Spermatophyta</taxon>
        <taxon>Magnoliopsida</taxon>
        <taxon>eudicotyledons</taxon>
        <taxon>Gunneridae</taxon>
        <taxon>Pentapetalae</taxon>
        <taxon>rosids</taxon>
        <taxon>malvids</taxon>
        <taxon>Malvales</taxon>
        <taxon>Malvaceae</taxon>
        <taxon>Malvoideae</taxon>
        <taxon>Gossypium</taxon>
    </lineage>
</organism>
<dbReference type="OrthoDB" id="1002470at2759"/>
<evidence type="ECO:0000313" key="2">
    <source>
        <dbReference type="Proteomes" id="UP000593579"/>
    </source>
</evidence>
<proteinExistence type="predicted"/>